<name>A0ABR1RK29_9PEZI</name>
<dbReference type="EMBL" id="JAQQWI010000013">
    <property type="protein sequence ID" value="KAK8013700.1"/>
    <property type="molecule type" value="Genomic_DNA"/>
</dbReference>
<comment type="caution">
    <text evidence="2">The sequence shown here is derived from an EMBL/GenBank/DDBJ whole genome shotgun (WGS) entry which is preliminary data.</text>
</comment>
<dbReference type="EMBL" id="JAQQWI010000013">
    <property type="protein sequence ID" value="KAK8013621.1"/>
    <property type="molecule type" value="Genomic_DNA"/>
</dbReference>
<organism evidence="2 4">
    <name type="scientific">Apiospora marii</name>
    <dbReference type="NCBI Taxonomy" id="335849"/>
    <lineage>
        <taxon>Eukaryota</taxon>
        <taxon>Fungi</taxon>
        <taxon>Dikarya</taxon>
        <taxon>Ascomycota</taxon>
        <taxon>Pezizomycotina</taxon>
        <taxon>Sordariomycetes</taxon>
        <taxon>Xylariomycetidae</taxon>
        <taxon>Amphisphaeriales</taxon>
        <taxon>Apiosporaceae</taxon>
        <taxon>Apiospora</taxon>
    </lineage>
</organism>
<accession>A0ABR1RK29</accession>
<keyword evidence="4" id="KW-1185">Reference proteome</keyword>
<evidence type="ECO:0000256" key="1">
    <source>
        <dbReference type="SAM" id="MobiDB-lite"/>
    </source>
</evidence>
<evidence type="ECO:0000313" key="2">
    <source>
        <dbReference type="EMBL" id="KAK8013621.1"/>
    </source>
</evidence>
<reference evidence="2 4" key="1">
    <citation type="submission" date="2023-01" db="EMBL/GenBank/DDBJ databases">
        <title>Analysis of 21 Apiospora genomes using comparative genomics revels a genus with tremendous synthesis potential of carbohydrate active enzymes and secondary metabolites.</title>
        <authorList>
            <person name="Sorensen T."/>
        </authorList>
    </citation>
    <scope>NUCLEOTIDE SEQUENCE [LARGE SCALE GENOMIC DNA]</scope>
    <source>
        <strain evidence="2 4">CBS 20057</strain>
    </source>
</reference>
<feature type="region of interest" description="Disordered" evidence="1">
    <location>
        <begin position="81"/>
        <end position="114"/>
    </location>
</feature>
<evidence type="ECO:0000313" key="3">
    <source>
        <dbReference type="EMBL" id="KAK8013700.1"/>
    </source>
</evidence>
<evidence type="ECO:0000313" key="4">
    <source>
        <dbReference type="Proteomes" id="UP001396898"/>
    </source>
</evidence>
<gene>
    <name evidence="2" type="ORF">PG991_009214</name>
    <name evidence="3" type="ORF">PG991_009293</name>
</gene>
<dbReference type="Proteomes" id="UP001396898">
    <property type="component" value="Unassembled WGS sequence"/>
</dbReference>
<proteinExistence type="predicted"/>
<sequence length="127" mass="13839">MQQHKRFKNWFVSIKQKCLERSECPLTARPIARASNRRVNKAARAVAATNEKLLALLRIHGVQDAEIDAFLREPVTGEQNMASDASSGVFDRAAHSRSGSLRPPVIRGWGADGPTTIGNAPLAHSAI</sequence>
<protein>
    <submittedName>
        <fullName evidence="2">Uncharacterized protein</fullName>
    </submittedName>
</protein>